<evidence type="ECO:0000256" key="1">
    <source>
        <dbReference type="SAM" id="MobiDB-lite"/>
    </source>
</evidence>
<evidence type="ECO:0000313" key="4">
    <source>
        <dbReference type="Proteomes" id="UP000813824"/>
    </source>
</evidence>
<dbReference type="InterPro" id="IPR038425">
    <property type="entry name" value="GAT_sf"/>
</dbReference>
<dbReference type="Proteomes" id="UP000813824">
    <property type="component" value="Unassembled WGS sequence"/>
</dbReference>
<name>A0A8K0XPC0_9AGAR</name>
<dbReference type="PROSITE" id="PS50179">
    <property type="entry name" value="VHS"/>
    <property type="match status" value="1"/>
</dbReference>
<dbReference type="InterPro" id="IPR045007">
    <property type="entry name" value="LSB5"/>
</dbReference>
<dbReference type="Pfam" id="PF00790">
    <property type="entry name" value="VHS"/>
    <property type="match status" value="1"/>
</dbReference>
<dbReference type="SUPFAM" id="SSF48464">
    <property type="entry name" value="ENTH/VHS domain"/>
    <property type="match status" value="1"/>
</dbReference>
<dbReference type="GO" id="GO:0006897">
    <property type="term" value="P:endocytosis"/>
    <property type="evidence" value="ECO:0007669"/>
    <property type="project" value="InterPro"/>
</dbReference>
<accession>A0A8K0XPC0</accession>
<dbReference type="InterPro" id="IPR008942">
    <property type="entry name" value="ENTH_VHS"/>
</dbReference>
<feature type="compositionally biased region" description="Acidic residues" evidence="1">
    <location>
        <begin position="722"/>
        <end position="735"/>
    </location>
</feature>
<dbReference type="GO" id="GO:0030479">
    <property type="term" value="C:actin cortical patch"/>
    <property type="evidence" value="ECO:0007669"/>
    <property type="project" value="TreeGrafter"/>
</dbReference>
<reference evidence="3" key="1">
    <citation type="journal article" date="2021" name="New Phytol.">
        <title>Evolutionary innovations through gain and loss of genes in the ectomycorrhizal Boletales.</title>
        <authorList>
            <person name="Wu G."/>
            <person name="Miyauchi S."/>
            <person name="Morin E."/>
            <person name="Kuo A."/>
            <person name="Drula E."/>
            <person name="Varga T."/>
            <person name="Kohler A."/>
            <person name="Feng B."/>
            <person name="Cao Y."/>
            <person name="Lipzen A."/>
            <person name="Daum C."/>
            <person name="Hundley H."/>
            <person name="Pangilinan J."/>
            <person name="Johnson J."/>
            <person name="Barry K."/>
            <person name="LaButti K."/>
            <person name="Ng V."/>
            <person name="Ahrendt S."/>
            <person name="Min B."/>
            <person name="Choi I.G."/>
            <person name="Park H."/>
            <person name="Plett J.M."/>
            <person name="Magnuson J."/>
            <person name="Spatafora J.W."/>
            <person name="Nagy L.G."/>
            <person name="Henrissat B."/>
            <person name="Grigoriev I.V."/>
            <person name="Yang Z.L."/>
            <person name="Xu J."/>
            <person name="Martin F.M."/>
        </authorList>
    </citation>
    <scope>NUCLEOTIDE SEQUENCE</scope>
    <source>
        <strain evidence="3">KKN 215</strain>
    </source>
</reference>
<dbReference type="InterPro" id="IPR002014">
    <property type="entry name" value="VHS_dom"/>
</dbReference>
<protein>
    <recommendedName>
        <fullName evidence="2">VHS domain-containing protein</fullName>
    </recommendedName>
</protein>
<dbReference type="SUPFAM" id="SSF89009">
    <property type="entry name" value="GAT-like domain"/>
    <property type="match status" value="1"/>
</dbReference>
<feature type="region of interest" description="Disordered" evidence="1">
    <location>
        <begin position="118"/>
        <end position="192"/>
    </location>
</feature>
<feature type="compositionally biased region" description="Low complexity" evidence="1">
    <location>
        <begin position="588"/>
        <end position="604"/>
    </location>
</feature>
<keyword evidence="4" id="KW-1185">Reference proteome</keyword>
<sequence length="804" mass="89769">MKRLFGREKQKLAKTPSTASDLISDDGHYYNDHAQHQQPHRTYERSHNQDRMHAHPPPPSDDHWDLEASPVPQPYVPRAVSPFSGAVSVTSARSVETTRKKQPPPATAAIGILRSLDPHHSHLTASPPVSIPREPSPEEILRPTERVPEKKKPGFWERAKERDKEKERLKEEEKKDRQGLRSKDKSREEDSQAELTRMIGYLTANASEDWSLVLEVCERASASEAAARETVKALRREFKYAEPTAQLAAARLWAVLLQNSSGLFMVACQSRKFLETLEDIILFSRTPPVFRDRLMQVLAAAAYASPGPKDPFRVLWRRLKQPNQPDEGIPLDPDDAMLNPPVPTPAPAAEQPRTRTPSHQRPPNKHKASSRIIPPEEDMRRLFEECKYAHGNAALLSDALIHARPEDLQGKAIIKEFYARCRASQELIYAQVPWATANAERSRHGAGAPRQKRRNSPPDSPMVDVDETVEEQLLGALLSANEQLTEALKMFEDLERVKKEKDVEERSKKETRANYRVRSRHHNNDSDGSIPQSINSHSHAHAFQPPISPSPSPSPSPPPSVTVTPYTPTQPHPLPPIPNSGYPNQINAQQQLAARALQQQQSQQTINLSFPPPAPHGPRLPLPPHRSGGSPSPSPTDRSFVTGPPSIRAMEMSSPEWDRFADGQSHRQGAQTPRGKHPYENILEMEDDSGSGGIDGGEENYEAVTPHQPSAKALGKRRVVDPEDQDGQFDPDDMFYENTNESRNSPSGDDLDSDNDGPGGLHSHQRRPVRYVYDAAAEKTRERIREGRLHLAAENATTLVGGVH</sequence>
<evidence type="ECO:0000259" key="2">
    <source>
        <dbReference type="PROSITE" id="PS50179"/>
    </source>
</evidence>
<feature type="compositionally biased region" description="Polar residues" evidence="1">
    <location>
        <begin position="737"/>
        <end position="747"/>
    </location>
</feature>
<feature type="region of interest" description="Disordered" evidence="1">
    <location>
        <begin position="1"/>
        <end position="80"/>
    </location>
</feature>
<feature type="compositionally biased region" description="Basic and acidic residues" evidence="1">
    <location>
        <begin position="498"/>
        <end position="513"/>
    </location>
</feature>
<dbReference type="Gene3D" id="1.20.58.160">
    <property type="match status" value="1"/>
</dbReference>
<dbReference type="GO" id="GO:0007034">
    <property type="term" value="P:vacuolar transport"/>
    <property type="evidence" value="ECO:0007669"/>
    <property type="project" value="UniProtKB-ARBA"/>
</dbReference>
<dbReference type="PANTHER" id="PTHR47789">
    <property type="entry name" value="LAS SEVENTEEN-BINDING PROTEIN 5"/>
    <property type="match status" value="1"/>
</dbReference>
<comment type="caution">
    <text evidence="3">The sequence shown here is derived from an EMBL/GenBank/DDBJ whole genome shotgun (WGS) entry which is preliminary data.</text>
</comment>
<gene>
    <name evidence="3" type="ORF">BXZ70DRAFT_1025894</name>
</gene>
<dbReference type="GO" id="GO:0051666">
    <property type="term" value="P:actin cortical patch localization"/>
    <property type="evidence" value="ECO:0007669"/>
    <property type="project" value="TreeGrafter"/>
</dbReference>
<dbReference type="CDD" id="cd21383">
    <property type="entry name" value="GAT_GGA_Tom1-like"/>
    <property type="match status" value="1"/>
</dbReference>
<dbReference type="EMBL" id="JAEVFJ010000018">
    <property type="protein sequence ID" value="KAH8099783.1"/>
    <property type="molecule type" value="Genomic_DNA"/>
</dbReference>
<feature type="compositionally biased region" description="Basic and acidic residues" evidence="1">
    <location>
        <begin position="1"/>
        <end position="11"/>
    </location>
</feature>
<feature type="region of interest" description="Disordered" evidence="1">
    <location>
        <begin position="323"/>
        <end position="370"/>
    </location>
</feature>
<dbReference type="Gene3D" id="1.25.40.90">
    <property type="match status" value="1"/>
</dbReference>
<feature type="compositionally biased region" description="Pro residues" evidence="1">
    <location>
        <begin position="546"/>
        <end position="560"/>
    </location>
</feature>
<feature type="compositionally biased region" description="Pro residues" evidence="1">
    <location>
        <begin position="610"/>
        <end position="624"/>
    </location>
</feature>
<organism evidence="3 4">
    <name type="scientific">Cristinia sonorae</name>
    <dbReference type="NCBI Taxonomy" id="1940300"/>
    <lineage>
        <taxon>Eukaryota</taxon>
        <taxon>Fungi</taxon>
        <taxon>Dikarya</taxon>
        <taxon>Basidiomycota</taxon>
        <taxon>Agaricomycotina</taxon>
        <taxon>Agaricomycetes</taxon>
        <taxon>Agaricomycetidae</taxon>
        <taxon>Agaricales</taxon>
        <taxon>Pleurotineae</taxon>
        <taxon>Stephanosporaceae</taxon>
        <taxon>Cristinia</taxon>
    </lineage>
</organism>
<dbReference type="OrthoDB" id="10255964at2759"/>
<dbReference type="GO" id="GO:0007015">
    <property type="term" value="P:actin filament organization"/>
    <property type="evidence" value="ECO:0007669"/>
    <property type="project" value="InterPro"/>
</dbReference>
<feature type="compositionally biased region" description="Basic and acidic residues" evidence="1">
    <location>
        <begin position="656"/>
        <end position="665"/>
    </location>
</feature>
<dbReference type="GO" id="GO:0043130">
    <property type="term" value="F:ubiquitin binding"/>
    <property type="evidence" value="ECO:0007669"/>
    <property type="project" value="InterPro"/>
</dbReference>
<dbReference type="PANTHER" id="PTHR47789:SF2">
    <property type="entry name" value="VHS DOMAIN-CONTAINING PROTEIN"/>
    <property type="match status" value="1"/>
</dbReference>
<feature type="region of interest" description="Disordered" evidence="1">
    <location>
        <begin position="440"/>
        <end position="464"/>
    </location>
</feature>
<proteinExistence type="predicted"/>
<feature type="domain" description="VHS" evidence="2">
    <location>
        <begin position="200"/>
        <end position="311"/>
    </location>
</feature>
<dbReference type="GO" id="GO:0035091">
    <property type="term" value="F:phosphatidylinositol binding"/>
    <property type="evidence" value="ECO:0007669"/>
    <property type="project" value="InterPro"/>
</dbReference>
<feature type="compositionally biased region" description="Polar residues" evidence="1">
    <location>
        <begin position="526"/>
        <end position="537"/>
    </location>
</feature>
<feature type="compositionally biased region" description="Basic and acidic residues" evidence="1">
    <location>
        <begin position="25"/>
        <end position="53"/>
    </location>
</feature>
<feature type="region of interest" description="Disordered" evidence="1">
    <location>
        <begin position="498"/>
        <end position="770"/>
    </location>
</feature>
<feature type="compositionally biased region" description="Pro residues" evidence="1">
    <location>
        <begin position="568"/>
        <end position="578"/>
    </location>
</feature>
<feature type="region of interest" description="Disordered" evidence="1">
    <location>
        <begin position="87"/>
        <end position="106"/>
    </location>
</feature>
<feature type="compositionally biased region" description="Basic residues" evidence="1">
    <location>
        <begin position="356"/>
        <end position="369"/>
    </location>
</feature>
<feature type="compositionally biased region" description="Basic and acidic residues" evidence="1">
    <location>
        <begin position="135"/>
        <end position="190"/>
    </location>
</feature>
<dbReference type="AlphaFoldDB" id="A0A8K0XPC0"/>
<evidence type="ECO:0000313" key="3">
    <source>
        <dbReference type="EMBL" id="KAH8099783.1"/>
    </source>
</evidence>